<evidence type="ECO:0000256" key="1">
    <source>
        <dbReference type="ARBA" id="ARBA00004613"/>
    </source>
</evidence>
<reference evidence="7 8" key="1">
    <citation type="journal article" date="2018" name="Nat. Ecol. Evol.">
        <title>Genomic signatures of mitonuclear coevolution across populations of Tigriopus californicus.</title>
        <authorList>
            <person name="Barreto F.S."/>
            <person name="Watson E.T."/>
            <person name="Lima T.G."/>
            <person name="Willett C.S."/>
            <person name="Edmands S."/>
            <person name="Li W."/>
            <person name="Burton R.S."/>
        </authorList>
    </citation>
    <scope>NUCLEOTIDE SEQUENCE [LARGE SCALE GENOMIC DNA]</scope>
    <source>
        <strain evidence="7 8">San Diego</strain>
    </source>
</reference>
<dbReference type="STRING" id="6832.A0A553N935"/>
<dbReference type="OMA" id="SHKEVCF"/>
<protein>
    <recommendedName>
        <fullName evidence="9">Gamma-interferon-inducible lysosomal thiol reductase</fullName>
    </recommendedName>
</protein>
<evidence type="ECO:0000313" key="7">
    <source>
        <dbReference type="EMBL" id="TRY61958.1"/>
    </source>
</evidence>
<dbReference type="GO" id="GO:0005764">
    <property type="term" value="C:lysosome"/>
    <property type="evidence" value="ECO:0007669"/>
    <property type="project" value="TreeGrafter"/>
</dbReference>
<keyword evidence="3" id="KW-0964">Secreted</keyword>
<dbReference type="EMBL" id="VCGU01000459">
    <property type="protein sequence ID" value="TRY61958.1"/>
    <property type="molecule type" value="Genomic_DNA"/>
</dbReference>
<proteinExistence type="inferred from homology"/>
<evidence type="ECO:0008006" key="9">
    <source>
        <dbReference type="Google" id="ProtNLM"/>
    </source>
</evidence>
<dbReference type="Pfam" id="PF03227">
    <property type="entry name" value="GILT"/>
    <property type="match status" value="1"/>
</dbReference>
<comment type="subcellular location">
    <subcellularLocation>
        <location evidence="1">Secreted</location>
    </subcellularLocation>
</comment>
<dbReference type="GO" id="GO:0005576">
    <property type="term" value="C:extracellular region"/>
    <property type="evidence" value="ECO:0007669"/>
    <property type="project" value="UniProtKB-SubCell"/>
</dbReference>
<comment type="caution">
    <text evidence="7">The sequence shown here is derived from an EMBL/GenBank/DDBJ whole genome shotgun (WGS) entry which is preliminary data.</text>
</comment>
<keyword evidence="5" id="KW-0325">Glycoprotein</keyword>
<comment type="similarity">
    <text evidence="2">Belongs to the GILT family.</text>
</comment>
<keyword evidence="4 6" id="KW-0732">Signal</keyword>
<feature type="chain" id="PRO_5021839288" description="Gamma-interferon-inducible lysosomal thiol reductase" evidence="6">
    <location>
        <begin position="21"/>
        <end position="231"/>
    </location>
</feature>
<dbReference type="AlphaFoldDB" id="A0A553N935"/>
<evidence type="ECO:0000256" key="4">
    <source>
        <dbReference type="ARBA" id="ARBA00022729"/>
    </source>
</evidence>
<organism evidence="7 8">
    <name type="scientific">Tigriopus californicus</name>
    <name type="common">Marine copepod</name>
    <dbReference type="NCBI Taxonomy" id="6832"/>
    <lineage>
        <taxon>Eukaryota</taxon>
        <taxon>Metazoa</taxon>
        <taxon>Ecdysozoa</taxon>
        <taxon>Arthropoda</taxon>
        <taxon>Crustacea</taxon>
        <taxon>Multicrustacea</taxon>
        <taxon>Hexanauplia</taxon>
        <taxon>Copepoda</taxon>
        <taxon>Harpacticoida</taxon>
        <taxon>Harpacticidae</taxon>
        <taxon>Tigriopus</taxon>
    </lineage>
</organism>
<dbReference type="InterPro" id="IPR036249">
    <property type="entry name" value="Thioredoxin-like_sf"/>
</dbReference>
<dbReference type="Gene3D" id="3.40.30.10">
    <property type="entry name" value="Glutaredoxin"/>
    <property type="match status" value="1"/>
</dbReference>
<name>A0A553N935_TIGCA</name>
<dbReference type="PANTHER" id="PTHR13234">
    <property type="entry name" value="GAMMA-INTERFERON INDUCIBLE LYSOSOMAL THIOL REDUCTASE GILT"/>
    <property type="match status" value="1"/>
</dbReference>
<dbReference type="SUPFAM" id="SSF52833">
    <property type="entry name" value="Thioredoxin-like"/>
    <property type="match status" value="1"/>
</dbReference>
<dbReference type="GO" id="GO:0016671">
    <property type="term" value="F:oxidoreductase activity, acting on a sulfur group of donors, disulfide as acceptor"/>
    <property type="evidence" value="ECO:0007669"/>
    <property type="project" value="InterPro"/>
</dbReference>
<evidence type="ECO:0000256" key="5">
    <source>
        <dbReference type="ARBA" id="ARBA00023180"/>
    </source>
</evidence>
<dbReference type="Proteomes" id="UP000318571">
    <property type="component" value="Chromosome 8"/>
</dbReference>
<evidence type="ECO:0000256" key="3">
    <source>
        <dbReference type="ARBA" id="ARBA00022525"/>
    </source>
</evidence>
<dbReference type="PANTHER" id="PTHR13234:SF8">
    <property type="entry name" value="GAMMA-INTERFERON-INDUCIBLE LYSOSOMAL THIOL REDUCTASE"/>
    <property type="match status" value="1"/>
</dbReference>
<gene>
    <name evidence="7" type="ORF">TCAL_08269</name>
</gene>
<evidence type="ECO:0000313" key="8">
    <source>
        <dbReference type="Proteomes" id="UP000318571"/>
    </source>
</evidence>
<sequence length="231" mass="26294">MRVLAWSIFFALNVVSVVHGQSNPVLVELYYESLCPYCQEFFLNQLNGTQNILQDSGIMEVRIYPYGNAQQEQLPDGSWNFTCQHGHRECLGNIAEACILDEAQYDPALFMNVIACMEASNDPADATEACVKQWSKLDYDQINTCREGPKGIKLHHEMGLKTESLDPEHNFVPWIVVDGKHSNDIQNQAQDNLLKFVCESFGGEKPSECQEVKSVWDRMLALYQRIKIDIL</sequence>
<dbReference type="InterPro" id="IPR004911">
    <property type="entry name" value="Interferon-induced_GILT"/>
</dbReference>
<feature type="signal peptide" evidence="6">
    <location>
        <begin position="1"/>
        <end position="20"/>
    </location>
</feature>
<evidence type="ECO:0000256" key="6">
    <source>
        <dbReference type="SAM" id="SignalP"/>
    </source>
</evidence>
<accession>A0A553N935</accession>
<evidence type="ECO:0000256" key="2">
    <source>
        <dbReference type="ARBA" id="ARBA00005679"/>
    </source>
</evidence>
<keyword evidence="8" id="KW-1185">Reference proteome</keyword>